<organism evidence="1">
    <name type="scientific">Herelleviridae sp. cttEB8</name>
    <dbReference type="NCBI Taxonomy" id="2825832"/>
    <lineage>
        <taxon>Viruses</taxon>
        <taxon>Duplodnaviria</taxon>
        <taxon>Heunggongvirae</taxon>
        <taxon>Uroviricota</taxon>
        <taxon>Caudoviricetes</taxon>
        <taxon>Herelleviridae</taxon>
    </lineage>
</organism>
<reference evidence="1" key="1">
    <citation type="journal article" date="2021" name="Proc. Natl. Acad. Sci. U.S.A.">
        <title>A Catalog of Tens of Thousands of Viruses from Human Metagenomes Reveals Hidden Associations with Chronic Diseases.</title>
        <authorList>
            <person name="Tisza M.J."/>
            <person name="Buck C.B."/>
        </authorList>
    </citation>
    <scope>NUCLEOTIDE SEQUENCE</scope>
    <source>
        <strain evidence="1">CttEB8</strain>
    </source>
</reference>
<protein>
    <submittedName>
        <fullName evidence="1">Uncharacterized protein</fullName>
    </submittedName>
</protein>
<sequence>MFEDKKIGERFEYEGVILEVVNVLDFPCGKCFFYQKECDNIYCLPHQRKDEESVSFRVVEKEHISTVQDCKVAVEVTEKKAIEAAKEMIVDIFNEVHGVNQTMYLEDFVARLKK</sequence>
<accession>A0A8S5P6L0</accession>
<dbReference type="EMBL" id="BK015344">
    <property type="protein sequence ID" value="DAE02253.1"/>
    <property type="molecule type" value="Genomic_DNA"/>
</dbReference>
<evidence type="ECO:0000313" key="1">
    <source>
        <dbReference type="EMBL" id="DAE02253.1"/>
    </source>
</evidence>
<proteinExistence type="predicted"/>
<name>A0A8S5P6L0_9CAUD</name>